<dbReference type="RefSeq" id="WP_085804244.1">
    <property type="nucleotide sequence ID" value="NZ_FWFX01000002.1"/>
</dbReference>
<keyword evidence="3" id="KW-1185">Reference proteome</keyword>
<protein>
    <recommendedName>
        <fullName evidence="1">Flp pilus assembly protein RcpC/CpaB domain-containing protein</fullName>
    </recommendedName>
</protein>
<sequence>MRLVFGLVLVVGLGLAGFAVYMAKNFIQQTQAELAHERSQRAPNIETVDIYVADKPLKYGQRLRVEDVKLIAFPKSSLPKGTFSEEDELFPNGNVSPRKVLRTIEPFEAILGIKVTEPGQEAGITSQLEKGMRAFAIRVDVSSGVSGFLRPGDRVDVYWTGNIGRNGARTAANSTGEVTKLIETGVKLIAVDQISNVDTTEAILARTVTVSARPQQVASLAQAQSTGRLSLSLVGAEDDSVADAIEVDQRSLLGLAEVVVEEKAPEVEKPQVCTVKTRRGGEVIATPIPCTN</sequence>
<feature type="domain" description="Flp pilus assembly protein RcpC/CpaB" evidence="1">
    <location>
        <begin position="124"/>
        <end position="233"/>
    </location>
</feature>
<dbReference type="CDD" id="cd11614">
    <property type="entry name" value="SAF_CpaB_FlgA_like"/>
    <property type="match status" value="1"/>
</dbReference>
<dbReference type="Pfam" id="PF16976">
    <property type="entry name" value="RcpC"/>
    <property type="match status" value="1"/>
</dbReference>
<dbReference type="EMBL" id="FWFX01000002">
    <property type="protein sequence ID" value="SLN20188.1"/>
    <property type="molecule type" value="Genomic_DNA"/>
</dbReference>
<dbReference type="NCBIfam" id="TIGR03177">
    <property type="entry name" value="pilus_cpaB"/>
    <property type="match status" value="1"/>
</dbReference>
<name>A0A1X6YG17_9RHOB</name>
<accession>A0A1X6YG17</accession>
<dbReference type="InterPro" id="IPR017592">
    <property type="entry name" value="Pilus_assmbl_Flp-typ_CpaB"/>
</dbReference>
<proteinExistence type="predicted"/>
<gene>
    <name evidence="2" type="ORF">ROA7450_00673</name>
</gene>
<evidence type="ECO:0000313" key="2">
    <source>
        <dbReference type="EMBL" id="SLN20188.1"/>
    </source>
</evidence>
<organism evidence="2 3">
    <name type="scientific">Roseovarius albus</name>
    <dbReference type="NCBI Taxonomy" id="1247867"/>
    <lineage>
        <taxon>Bacteria</taxon>
        <taxon>Pseudomonadati</taxon>
        <taxon>Pseudomonadota</taxon>
        <taxon>Alphaproteobacteria</taxon>
        <taxon>Rhodobacterales</taxon>
        <taxon>Roseobacteraceae</taxon>
        <taxon>Roseovarius</taxon>
    </lineage>
</organism>
<dbReference type="Proteomes" id="UP000193061">
    <property type="component" value="Unassembled WGS sequence"/>
</dbReference>
<evidence type="ECO:0000313" key="3">
    <source>
        <dbReference type="Proteomes" id="UP000193061"/>
    </source>
</evidence>
<dbReference type="OrthoDB" id="163768at2"/>
<reference evidence="2 3" key="1">
    <citation type="submission" date="2017-03" db="EMBL/GenBank/DDBJ databases">
        <authorList>
            <person name="Afonso C.L."/>
            <person name="Miller P.J."/>
            <person name="Scott M.A."/>
            <person name="Spackman E."/>
            <person name="Goraichik I."/>
            <person name="Dimitrov K.M."/>
            <person name="Suarez D.L."/>
            <person name="Swayne D.E."/>
        </authorList>
    </citation>
    <scope>NUCLEOTIDE SEQUENCE [LARGE SCALE GENOMIC DNA]</scope>
    <source>
        <strain evidence="2 3">CECT 7450</strain>
    </source>
</reference>
<dbReference type="InterPro" id="IPR031571">
    <property type="entry name" value="RcpC_dom"/>
</dbReference>
<evidence type="ECO:0000259" key="1">
    <source>
        <dbReference type="Pfam" id="PF16976"/>
    </source>
</evidence>
<dbReference type="AlphaFoldDB" id="A0A1X6YG17"/>